<organism evidence="3 4">
    <name type="scientific">Paractinoplanes bogorensis</name>
    <dbReference type="NCBI Taxonomy" id="1610840"/>
    <lineage>
        <taxon>Bacteria</taxon>
        <taxon>Bacillati</taxon>
        <taxon>Actinomycetota</taxon>
        <taxon>Actinomycetes</taxon>
        <taxon>Micromonosporales</taxon>
        <taxon>Micromonosporaceae</taxon>
        <taxon>Paractinoplanes</taxon>
    </lineage>
</organism>
<dbReference type="Gene3D" id="2.60.120.10">
    <property type="entry name" value="Jelly Rolls"/>
    <property type="match status" value="1"/>
</dbReference>
<dbReference type="InterPro" id="IPR013096">
    <property type="entry name" value="Cupin_2"/>
</dbReference>
<dbReference type="Proteomes" id="UP001519654">
    <property type="component" value="Unassembled WGS sequence"/>
</dbReference>
<dbReference type="Pfam" id="PF07883">
    <property type="entry name" value="Cupin_2"/>
    <property type="match status" value="1"/>
</dbReference>
<dbReference type="SUPFAM" id="SSF51182">
    <property type="entry name" value="RmlC-like cupins"/>
    <property type="match status" value="1"/>
</dbReference>
<proteinExistence type="predicted"/>
<name>A0ABS5YJP1_9ACTN</name>
<evidence type="ECO:0000259" key="2">
    <source>
        <dbReference type="Pfam" id="PF07883"/>
    </source>
</evidence>
<dbReference type="EMBL" id="JAHKKG010000003">
    <property type="protein sequence ID" value="MBU2663623.1"/>
    <property type="molecule type" value="Genomic_DNA"/>
</dbReference>
<evidence type="ECO:0000313" key="3">
    <source>
        <dbReference type="EMBL" id="MBU2663623.1"/>
    </source>
</evidence>
<accession>A0ABS5YJP1</accession>
<keyword evidence="4" id="KW-1185">Reference proteome</keyword>
<sequence>MPVFNRDTIKNAPDWVAFDDFEFLYLDPRGDAAPIDVHVPGAEGRRQFVLVLGGGVIARSVNGLQKLERTGWLHVPESGVHLDSTGATAHGDQVQILRVTGQWDGTPHIGVFWAWPETPLEMHYHDFDEYWFIIHGHTEAFTDGDRHELVPGDLIATARGYEHGMPKPGEAITGVAFEPELTAGQRKGHLHRDEHGDPVPSRAL</sequence>
<reference evidence="3 4" key="1">
    <citation type="submission" date="2021-06" db="EMBL/GenBank/DDBJ databases">
        <title>Actinoplanes lichenicola sp. nov., and Actinoplanes ovalisporus sp. nov., isolated from lichen in Thailand.</title>
        <authorList>
            <person name="Saeng-In P."/>
            <person name="Kanchanasin P."/>
            <person name="Yuki M."/>
            <person name="Kudo T."/>
            <person name="Ohkuma M."/>
            <person name="Phongsopitanun W."/>
            <person name="Tanasupawat S."/>
        </authorList>
    </citation>
    <scope>NUCLEOTIDE SEQUENCE [LARGE SCALE GENOMIC DNA]</scope>
    <source>
        <strain evidence="3 4">NBRC 110975</strain>
    </source>
</reference>
<feature type="region of interest" description="Disordered" evidence="1">
    <location>
        <begin position="185"/>
        <end position="204"/>
    </location>
</feature>
<dbReference type="RefSeq" id="WP_215785611.1">
    <property type="nucleotide sequence ID" value="NZ_JAHKKG010000003.1"/>
</dbReference>
<dbReference type="InterPro" id="IPR014710">
    <property type="entry name" value="RmlC-like_jellyroll"/>
</dbReference>
<gene>
    <name evidence="3" type="ORF">KOI35_08905</name>
</gene>
<evidence type="ECO:0000256" key="1">
    <source>
        <dbReference type="SAM" id="MobiDB-lite"/>
    </source>
</evidence>
<feature type="domain" description="Cupin type-2" evidence="2">
    <location>
        <begin position="120"/>
        <end position="170"/>
    </location>
</feature>
<comment type="caution">
    <text evidence="3">The sequence shown here is derived from an EMBL/GenBank/DDBJ whole genome shotgun (WGS) entry which is preliminary data.</text>
</comment>
<evidence type="ECO:0000313" key="4">
    <source>
        <dbReference type="Proteomes" id="UP001519654"/>
    </source>
</evidence>
<protein>
    <recommendedName>
        <fullName evidence="2">Cupin type-2 domain-containing protein</fullName>
    </recommendedName>
</protein>
<dbReference type="InterPro" id="IPR011051">
    <property type="entry name" value="RmlC_Cupin_sf"/>
</dbReference>